<feature type="region of interest" description="Disordered" evidence="1">
    <location>
        <begin position="1"/>
        <end position="22"/>
    </location>
</feature>
<organism evidence="3 4">
    <name type="scientific">Bradyrhizobium elkanii</name>
    <dbReference type="NCBI Taxonomy" id="29448"/>
    <lineage>
        <taxon>Bacteria</taxon>
        <taxon>Pseudomonadati</taxon>
        <taxon>Pseudomonadota</taxon>
        <taxon>Alphaproteobacteria</taxon>
        <taxon>Hyphomicrobiales</taxon>
        <taxon>Nitrobacteraceae</taxon>
        <taxon>Bradyrhizobium</taxon>
    </lineage>
</organism>
<dbReference type="PANTHER" id="PTHR38598">
    <property type="entry name" value="INNER MEMBRANE PROTEIN YJCH"/>
    <property type="match status" value="1"/>
</dbReference>
<keyword evidence="2" id="KW-0472">Membrane</keyword>
<name>A0A4U6RX47_BRAEL</name>
<proteinExistence type="predicted"/>
<dbReference type="InterPro" id="IPR052959">
    <property type="entry name" value="Inner_membrane_assoc"/>
</dbReference>
<keyword evidence="2" id="KW-0812">Transmembrane</keyword>
<reference evidence="3 4" key="1">
    <citation type="submission" date="2019-05" db="EMBL/GenBank/DDBJ databases">
        <title>Draft Genome of Bradyrhizobium elkanii strain SEMIA 938, Used in Commercial Inoculants for Lupinus spp. in Brazil.</title>
        <authorList>
            <person name="Hungria M."/>
            <person name="Delamuta J.R.M."/>
            <person name="Ribeiro R.A."/>
            <person name="Nogueira M.A."/>
        </authorList>
    </citation>
    <scope>NUCLEOTIDE SEQUENCE [LARGE SCALE GENOMIC DNA]</scope>
    <source>
        <strain evidence="3 4">Semia 938</strain>
    </source>
</reference>
<feature type="transmembrane region" description="Helical" evidence="2">
    <location>
        <begin position="35"/>
        <end position="58"/>
    </location>
</feature>
<dbReference type="GO" id="GO:0005886">
    <property type="term" value="C:plasma membrane"/>
    <property type="evidence" value="ECO:0007669"/>
    <property type="project" value="TreeGrafter"/>
</dbReference>
<dbReference type="RefSeq" id="WP_137480757.1">
    <property type="nucleotide sequence ID" value="NZ_SZZP01000015.1"/>
</dbReference>
<feature type="transmembrane region" description="Helical" evidence="2">
    <location>
        <begin position="70"/>
        <end position="95"/>
    </location>
</feature>
<evidence type="ECO:0000313" key="4">
    <source>
        <dbReference type="Proteomes" id="UP000305095"/>
    </source>
</evidence>
<evidence type="ECO:0000256" key="1">
    <source>
        <dbReference type="SAM" id="MobiDB-lite"/>
    </source>
</evidence>
<dbReference type="InterPro" id="IPR007436">
    <property type="entry name" value="DUF485"/>
</dbReference>
<evidence type="ECO:0000313" key="3">
    <source>
        <dbReference type="EMBL" id="TKV78823.1"/>
    </source>
</evidence>
<protein>
    <submittedName>
        <fullName evidence="3">DUF485 domain-containing protein</fullName>
    </submittedName>
</protein>
<dbReference type="AlphaFoldDB" id="A0A4U6RX47"/>
<comment type="caution">
    <text evidence="3">The sequence shown here is derived from an EMBL/GenBank/DDBJ whole genome shotgun (WGS) entry which is preliminary data.</text>
</comment>
<dbReference type="EMBL" id="SZZP01000015">
    <property type="protein sequence ID" value="TKV78823.1"/>
    <property type="molecule type" value="Genomic_DNA"/>
</dbReference>
<dbReference type="Pfam" id="PF04341">
    <property type="entry name" value="DUF485"/>
    <property type="match status" value="1"/>
</dbReference>
<sequence length="108" mass="11603">MNVVIPGNADRAPSGGAMAKKPAKKPAEKLARKRLTVALVLSVAMIAIYFGFMGLFAFDKPLLGTILMPGLSLCIVLGPLVIISSFVLCLVYVLWANRVFDAGVRELR</sequence>
<keyword evidence="2" id="KW-1133">Transmembrane helix</keyword>
<evidence type="ECO:0000256" key="2">
    <source>
        <dbReference type="SAM" id="Phobius"/>
    </source>
</evidence>
<gene>
    <name evidence="3" type="ORF">FDV58_24235</name>
</gene>
<dbReference type="Proteomes" id="UP000305095">
    <property type="component" value="Unassembled WGS sequence"/>
</dbReference>
<accession>A0A4U6RX47</accession>
<dbReference type="PANTHER" id="PTHR38598:SF1">
    <property type="entry name" value="INNER MEMBRANE PROTEIN YJCH"/>
    <property type="match status" value="1"/>
</dbReference>